<name>A0A1I7XXM4_9BILA</name>
<sequence length="66" mass="7448">DKWEVLREALGTDSEAKRCREVQAVQRAEAVEVTVLAMPKPTPAPNYLDYHPTHNQVAIKAKLYVT</sequence>
<proteinExistence type="predicted"/>
<protein>
    <submittedName>
        <fullName evidence="2">MADF domain-containing protein</fullName>
    </submittedName>
</protein>
<keyword evidence="1" id="KW-1185">Reference proteome</keyword>
<organism evidence="1 2">
    <name type="scientific">Steinernema glaseri</name>
    <dbReference type="NCBI Taxonomy" id="37863"/>
    <lineage>
        <taxon>Eukaryota</taxon>
        <taxon>Metazoa</taxon>
        <taxon>Ecdysozoa</taxon>
        <taxon>Nematoda</taxon>
        <taxon>Chromadorea</taxon>
        <taxon>Rhabditida</taxon>
        <taxon>Tylenchina</taxon>
        <taxon>Panagrolaimomorpha</taxon>
        <taxon>Strongyloidoidea</taxon>
        <taxon>Steinernematidae</taxon>
        <taxon>Steinernema</taxon>
    </lineage>
</organism>
<dbReference type="WBParaSite" id="L893_g10346.t1">
    <property type="protein sequence ID" value="L893_g10346.t1"/>
    <property type="gene ID" value="L893_g10346"/>
</dbReference>
<dbReference type="Proteomes" id="UP000095287">
    <property type="component" value="Unplaced"/>
</dbReference>
<dbReference type="AlphaFoldDB" id="A0A1I7XXM4"/>
<evidence type="ECO:0000313" key="2">
    <source>
        <dbReference type="WBParaSite" id="L893_g10346.t1"/>
    </source>
</evidence>
<evidence type="ECO:0000313" key="1">
    <source>
        <dbReference type="Proteomes" id="UP000095287"/>
    </source>
</evidence>
<accession>A0A1I7XXM4</accession>
<reference evidence="2" key="1">
    <citation type="submission" date="2016-11" db="UniProtKB">
        <authorList>
            <consortium name="WormBaseParasite"/>
        </authorList>
    </citation>
    <scope>IDENTIFICATION</scope>
</reference>